<dbReference type="SUPFAM" id="SSF53850">
    <property type="entry name" value="Periplasmic binding protein-like II"/>
    <property type="match status" value="1"/>
</dbReference>
<evidence type="ECO:0000313" key="5">
    <source>
        <dbReference type="Proteomes" id="UP000016566"/>
    </source>
</evidence>
<dbReference type="CDD" id="cd07185">
    <property type="entry name" value="OmpA_C-like"/>
    <property type="match status" value="1"/>
</dbReference>
<comment type="caution">
    <text evidence="4">The sequence shown here is derived from an EMBL/GenBank/DDBJ whole genome shotgun (WGS) entry which is preliminary data.</text>
</comment>
<dbReference type="Pfam" id="PF00691">
    <property type="entry name" value="OmpA"/>
    <property type="match status" value="1"/>
</dbReference>
<dbReference type="EMBL" id="BATB01000006">
    <property type="protein sequence ID" value="GAD54745.1"/>
    <property type="molecule type" value="Genomic_DNA"/>
</dbReference>
<feature type="domain" description="OmpA-like" evidence="3">
    <location>
        <begin position="416"/>
        <end position="539"/>
    </location>
</feature>
<dbReference type="InterPro" id="IPR036737">
    <property type="entry name" value="OmpA-like_sf"/>
</dbReference>
<evidence type="ECO:0000313" key="4">
    <source>
        <dbReference type="EMBL" id="GAD54745.1"/>
    </source>
</evidence>
<reference evidence="4" key="1">
    <citation type="journal article" date="2013" name="Genome Announc.">
        <title>Draft Genome Sequence of Loktanella cinnabarina LL-001T, Isolated from Deep-Sea Floor Sediment.</title>
        <authorList>
            <person name="Nishi S."/>
            <person name="Tsubouchi T."/>
            <person name="Takaki Y."/>
            <person name="Koyanagi R."/>
            <person name="Satoh N."/>
            <person name="Maruyama T."/>
            <person name="Hatada Y."/>
        </authorList>
    </citation>
    <scope>NUCLEOTIDE SEQUENCE [LARGE SCALE GENOMIC DNA]</scope>
    <source>
        <strain evidence="4">LL-001</strain>
    </source>
</reference>
<dbReference type="SUPFAM" id="SSF103088">
    <property type="entry name" value="OmpA-like"/>
    <property type="match status" value="1"/>
</dbReference>
<dbReference type="InterPro" id="IPR050811">
    <property type="entry name" value="Phosphate_ABC_transporter"/>
</dbReference>
<dbReference type="InterPro" id="IPR024370">
    <property type="entry name" value="PBP_domain"/>
</dbReference>
<gene>
    <name evidence="4" type="ORF">MBELCI_0797</name>
</gene>
<evidence type="ECO:0000256" key="2">
    <source>
        <dbReference type="PROSITE-ProRule" id="PRU00473"/>
    </source>
</evidence>
<dbReference type="PROSITE" id="PS51123">
    <property type="entry name" value="OMPA_2"/>
    <property type="match status" value="1"/>
</dbReference>
<proteinExistence type="predicted"/>
<dbReference type="eggNOG" id="COG2885">
    <property type="taxonomic scope" value="Bacteria"/>
</dbReference>
<dbReference type="Pfam" id="PF12849">
    <property type="entry name" value="PBP_like_2"/>
    <property type="match status" value="1"/>
</dbReference>
<evidence type="ECO:0000256" key="1">
    <source>
        <dbReference type="ARBA" id="ARBA00022729"/>
    </source>
</evidence>
<keyword evidence="5" id="KW-1185">Reference proteome</keyword>
<dbReference type="InterPro" id="IPR006665">
    <property type="entry name" value="OmpA-like"/>
</dbReference>
<dbReference type="Gene3D" id="3.30.1330.60">
    <property type="entry name" value="OmpA-like domain"/>
    <property type="match status" value="1"/>
</dbReference>
<dbReference type="GO" id="GO:0016020">
    <property type="term" value="C:membrane"/>
    <property type="evidence" value="ECO:0007669"/>
    <property type="project" value="UniProtKB-UniRule"/>
</dbReference>
<dbReference type="PANTHER" id="PTHR30570:SF1">
    <property type="entry name" value="PHOSPHATE-BINDING PROTEIN PSTS"/>
    <property type="match status" value="1"/>
</dbReference>
<dbReference type="STRING" id="1337093.MBELCI_0797"/>
<dbReference type="eggNOG" id="COG0226">
    <property type="taxonomic scope" value="Bacteria"/>
</dbReference>
<keyword evidence="2" id="KW-0472">Membrane</keyword>
<dbReference type="PANTHER" id="PTHR30570">
    <property type="entry name" value="PERIPLASMIC PHOSPHATE BINDING COMPONENT OF PHOSPHATE ABC TRANSPORTER"/>
    <property type="match status" value="1"/>
</dbReference>
<organism evidence="4 5">
    <name type="scientific">Limimaricola cinnabarinus LL-001</name>
    <dbReference type="NCBI Taxonomy" id="1337093"/>
    <lineage>
        <taxon>Bacteria</taxon>
        <taxon>Pseudomonadati</taxon>
        <taxon>Pseudomonadota</taxon>
        <taxon>Alphaproteobacteria</taxon>
        <taxon>Rhodobacterales</taxon>
        <taxon>Paracoccaceae</taxon>
        <taxon>Limimaricola</taxon>
    </lineage>
</organism>
<name>U2Z083_9RHOB</name>
<dbReference type="OrthoDB" id="9790048at2"/>
<dbReference type="AlphaFoldDB" id="U2Z083"/>
<dbReference type="Gene3D" id="3.40.190.10">
    <property type="entry name" value="Periplasmic binding protein-like II"/>
    <property type="match status" value="2"/>
</dbReference>
<protein>
    <submittedName>
        <fullName evidence="4">OmpA domain protein</fullName>
    </submittedName>
</protein>
<keyword evidence="1" id="KW-0732">Signal</keyword>
<sequence>MTLRKPAFPPIFKTLRRVALGAVLGCAPQALLAQEPDREVRLTSRSGTLNLTGSLLGYDGRYLRIATEHGELTLPLAGVTCEGASCPDPDVWVPELRLSGAARLGELVLPALVEGYARAQGWEPERVESHEGHALYSLALPREAGEAEEKLRVSFRLTSTEDGFADLLANEADMAMAERLLDAKELSLARDAGLGRLDAPGRLQLVGLDALVPVVAPGRRLQALSLSQLSRLFAGEITDWSRLGEALGPVRLHLEAETSGQAQGFETLVLERMERSLSAEVVRHADADALAAAVVADPGAIGMLPFGRLGAAQPLALTGPCGLRGTARPESVTTGDFPLTLPLVLYRPMRRLPEAAEAFLAWIATSEAQLVLRRAGVTGLAPIPIPIESQGGRIAGAVLSAGDDVALEDLQRMLRVLGSRQRLSTTFRFEAGETALDAVSRSRVVQLAQAIRDGRHSGESLLLAGFSDGRGGPVANHDLSLERAEAVRAAVLSLLGGEMPSGASLEVAAFGEAMPMGCDDTETGRGINRRVELWVAPLR</sequence>
<dbReference type="Proteomes" id="UP000016566">
    <property type="component" value="Unassembled WGS sequence"/>
</dbReference>
<dbReference type="RefSeq" id="WP_021692853.1">
    <property type="nucleotide sequence ID" value="NZ_BATB01000006.1"/>
</dbReference>
<accession>U2Z083</accession>
<evidence type="ECO:0000259" key="3">
    <source>
        <dbReference type="PROSITE" id="PS51123"/>
    </source>
</evidence>